<dbReference type="AlphaFoldDB" id="A0A174VXY5"/>
<sequence>MDGIKKYDGSICKEGYYRFQTRSWFDLDRMRATANAEQCFALVEELRISGKHVLDDNFVCAKLDKLRILGGDDFVQMGMWYINSARNALVTKTQSV</sequence>
<dbReference type="EMBL" id="CZBP01000039">
    <property type="protein sequence ID" value="CUQ38296.1"/>
    <property type="molecule type" value="Genomic_DNA"/>
</dbReference>
<reference evidence="1 2" key="1">
    <citation type="submission" date="2015-09" db="EMBL/GenBank/DDBJ databases">
        <authorList>
            <consortium name="Pathogen Informatics"/>
        </authorList>
    </citation>
    <scope>NUCLEOTIDE SEQUENCE [LARGE SCALE GENOMIC DNA]</scope>
    <source>
        <strain evidence="1 2">2789STDY5834957</strain>
    </source>
</reference>
<protein>
    <submittedName>
        <fullName evidence="1">Uncharacterized protein</fullName>
    </submittedName>
</protein>
<evidence type="ECO:0000313" key="2">
    <source>
        <dbReference type="Proteomes" id="UP000095762"/>
    </source>
</evidence>
<name>A0A174VXY5_9FIRM</name>
<evidence type="ECO:0000313" key="1">
    <source>
        <dbReference type="EMBL" id="CUQ38296.1"/>
    </source>
</evidence>
<organism evidence="1 2">
    <name type="scientific">Blautia obeum</name>
    <dbReference type="NCBI Taxonomy" id="40520"/>
    <lineage>
        <taxon>Bacteria</taxon>
        <taxon>Bacillati</taxon>
        <taxon>Bacillota</taxon>
        <taxon>Clostridia</taxon>
        <taxon>Lachnospirales</taxon>
        <taxon>Lachnospiraceae</taxon>
        <taxon>Blautia</taxon>
    </lineage>
</organism>
<accession>A0A174VXY5</accession>
<gene>
    <name evidence="1" type="ORF">ERS852569_03531</name>
</gene>
<dbReference type="Proteomes" id="UP000095762">
    <property type="component" value="Unassembled WGS sequence"/>
</dbReference>
<proteinExistence type="predicted"/>
<dbReference type="RefSeq" id="WP_055060569.1">
    <property type="nucleotide sequence ID" value="NZ_CZBP01000039.1"/>
</dbReference>